<keyword evidence="10" id="KW-0472">Membrane</keyword>
<evidence type="ECO:0000256" key="10">
    <source>
        <dbReference type="SAM" id="Phobius"/>
    </source>
</evidence>
<dbReference type="GO" id="GO:0046872">
    <property type="term" value="F:metal ion binding"/>
    <property type="evidence" value="ECO:0007669"/>
    <property type="project" value="UniProtKB-KW"/>
</dbReference>
<protein>
    <recommendedName>
        <fullName evidence="12">UBA domain-containing protein</fullName>
    </recommendedName>
</protein>
<keyword evidence="5 8" id="KW-0862">Zinc</keyword>
<dbReference type="GO" id="GO:0006508">
    <property type="term" value="P:proteolysis"/>
    <property type="evidence" value="ECO:0007669"/>
    <property type="project" value="UniProtKB-KW"/>
</dbReference>
<keyword evidence="14" id="KW-1185">Reference proteome</keyword>
<comment type="cofactor">
    <cofactor evidence="8">
        <name>Zn(2+)</name>
        <dbReference type="ChEBI" id="CHEBI:29105"/>
    </cofactor>
    <text evidence="8">Binds 1 zinc ion per subunit.</text>
</comment>
<evidence type="ECO:0000256" key="4">
    <source>
        <dbReference type="ARBA" id="ARBA00022801"/>
    </source>
</evidence>
<keyword evidence="10" id="KW-0812">Transmembrane</keyword>
<dbReference type="Gene3D" id="1.10.8.10">
    <property type="entry name" value="DNA helicase RuvA subunit, C-terminal domain"/>
    <property type="match status" value="1"/>
</dbReference>
<dbReference type="PANTHER" id="PTHR10942">
    <property type="entry name" value="LEISHMANOLYSIN-LIKE PEPTIDASE"/>
    <property type="match status" value="1"/>
</dbReference>
<dbReference type="InterPro" id="IPR015940">
    <property type="entry name" value="UBA"/>
</dbReference>
<feature type="binding site" evidence="8">
    <location>
        <position position="233"/>
    </location>
    <ligand>
        <name>Zn(2+)</name>
        <dbReference type="ChEBI" id="CHEBI:29105"/>
        <note>catalytic</note>
    </ligand>
</feature>
<feature type="signal peptide" evidence="11">
    <location>
        <begin position="1"/>
        <end position="17"/>
    </location>
</feature>
<evidence type="ECO:0000256" key="1">
    <source>
        <dbReference type="ARBA" id="ARBA00005860"/>
    </source>
</evidence>
<dbReference type="SUPFAM" id="SSF55486">
    <property type="entry name" value="Metalloproteases ('zincins'), catalytic domain"/>
    <property type="match status" value="1"/>
</dbReference>
<dbReference type="OMA" id="KEYCENG"/>
<dbReference type="Pfam" id="PF05345">
    <property type="entry name" value="He_PIG"/>
    <property type="match status" value="1"/>
</dbReference>
<evidence type="ECO:0000256" key="5">
    <source>
        <dbReference type="ARBA" id="ARBA00022833"/>
    </source>
</evidence>
<dbReference type="GO" id="GO:0005737">
    <property type="term" value="C:cytoplasm"/>
    <property type="evidence" value="ECO:0007669"/>
    <property type="project" value="TreeGrafter"/>
</dbReference>
<dbReference type="PROSITE" id="PS50030">
    <property type="entry name" value="UBA"/>
    <property type="match status" value="1"/>
</dbReference>
<feature type="region of interest" description="Disordered" evidence="9">
    <location>
        <begin position="953"/>
        <end position="980"/>
    </location>
</feature>
<dbReference type="Gene3D" id="3.90.132.10">
    <property type="entry name" value="Leishmanolysin , domain 2"/>
    <property type="match status" value="1"/>
</dbReference>
<keyword evidence="6 8" id="KW-0482">Metalloprotease</keyword>
<dbReference type="PANTHER" id="PTHR10942:SF0">
    <property type="entry name" value="LEISHMANOLYSIN-LIKE PEPTIDASE"/>
    <property type="match status" value="1"/>
</dbReference>
<feature type="active site" evidence="7">
    <location>
        <position position="230"/>
    </location>
</feature>
<organism evidence="13 14">
    <name type="scientific">Polarella glacialis</name>
    <name type="common">Dinoflagellate</name>
    <dbReference type="NCBI Taxonomy" id="89957"/>
    <lineage>
        <taxon>Eukaryota</taxon>
        <taxon>Sar</taxon>
        <taxon>Alveolata</taxon>
        <taxon>Dinophyceae</taxon>
        <taxon>Suessiales</taxon>
        <taxon>Suessiaceae</taxon>
        <taxon>Polarella</taxon>
    </lineage>
</organism>
<feature type="transmembrane region" description="Helical" evidence="10">
    <location>
        <begin position="912"/>
        <end position="933"/>
    </location>
</feature>
<keyword evidence="10" id="KW-1133">Transmembrane helix</keyword>
<feature type="domain" description="UBA" evidence="12">
    <location>
        <begin position="1000"/>
        <end position="1042"/>
    </location>
</feature>
<evidence type="ECO:0000256" key="7">
    <source>
        <dbReference type="PIRSR" id="PIRSR601577-1"/>
    </source>
</evidence>
<evidence type="ECO:0000256" key="11">
    <source>
        <dbReference type="SAM" id="SignalP"/>
    </source>
</evidence>
<feature type="chain" id="PRO_5032860557" description="UBA domain-containing protein" evidence="11">
    <location>
        <begin position="18"/>
        <end position="1044"/>
    </location>
</feature>
<evidence type="ECO:0000256" key="8">
    <source>
        <dbReference type="PIRSR" id="PIRSR601577-2"/>
    </source>
</evidence>
<evidence type="ECO:0000313" key="14">
    <source>
        <dbReference type="Proteomes" id="UP000654075"/>
    </source>
</evidence>
<dbReference type="InterPro" id="IPR001577">
    <property type="entry name" value="Peptidase_M8"/>
</dbReference>
<feature type="binding site" evidence="8">
    <location>
        <position position="229"/>
    </location>
    <ligand>
        <name>Zn(2+)</name>
        <dbReference type="ChEBI" id="CHEBI:29105"/>
        <note>catalytic</note>
    </ligand>
</feature>
<dbReference type="Gene3D" id="2.10.55.10">
    <property type="entry name" value="Leishmanolysin domain 3"/>
    <property type="match status" value="1"/>
</dbReference>
<comment type="similarity">
    <text evidence="1">Belongs to the peptidase M8 family.</text>
</comment>
<evidence type="ECO:0000256" key="3">
    <source>
        <dbReference type="ARBA" id="ARBA00022723"/>
    </source>
</evidence>
<sequence>MRRLLLLLLWRSLRVESLESDTLRYLKFERSHVEYGSTPGSTPGRRLQAGEWEPIRIYVDTSQLERSVTAAEFNYLRDDVLMAATRWLSLAVKVRPVAGSLQLEQHCDLVTSSGRRCVRVARDFQACGASTIPVEHFREKEYCENGKIAGCSISPGGLGIANADLALYVTSVDSSSCNGGGTVAYASMCRQDQADRPVAGFFNFCPSSVRVMQPGSPGELQHDVGVAIHEMLHVMGFSSYLFPFFRDDAGQPRTPRDQDGQPPFREDTYVASTNTVVKVVSADGSVMQNIVLPRVLKAAQEHFGCSAMDRMPLEEQGGDGSAFSHWESRIMYTEVMTAQVATFPRISDITLALLEDSGWYQSSGGAKGRGSSVAGFFQFGRGKGCSFVNDDCVSGGRTPWGDSFCTQSAGQCTNPRGVTGCSHDLAAAAYCTACIHDQAFPAKYQHFSDPRLGGDHVYMGYCPIWEPYLTRSGNSFCLHGDASKAAITGETFGASSRCVLSTLVTTRYQTPTQASGSCRDIMCDSTGLHVRVGDNTWVPCSVAESGALKSVTGWRGQITCPDFALACGSQGDEGPRAGVQCYIPSVLRHGRCVCAPGSIGEDCGVDDAEQNRPHYPHGLRYPLEELVLVAGTPVSQAPSVTIWPLRPDTSLGGPSQLQFTVLPPLPRGMKLQMTDGTISGTPTVGATRAPYTVRAAGGRGASTTTVFITVESSGGASPAPSTTGTETVFPGGTPAPPGQETAPAVFVPPDDSESLALDVGLLRLTLPSVKFQSIQLDPGLESFAGQLAFEVSMPAGVHMAVAMIAASPSGSTLVDFGPTIESCKNHGADCLQALEQQLIEELSNQNSALLRSSFGQTYLLEVAVTRMSSDGIVQVWPKPKPKGEESGIDWKMWFNFENWREWFGSKPFEVRVGIMAAIVAAFALCCCLCNRVCCRCRLRKKRAGLMQHRDMEAGRPMHADTRQQNGRQARQHNPGGLGTTAQATIVGLPSAPPPAVATMSGTERELQVWKLKEMGFDFEPARRALEANDYDVGRALDSLQLAGI</sequence>
<evidence type="ECO:0000256" key="6">
    <source>
        <dbReference type="ARBA" id="ARBA00023049"/>
    </source>
</evidence>
<keyword evidence="3 8" id="KW-0479">Metal-binding</keyword>
<evidence type="ECO:0000256" key="2">
    <source>
        <dbReference type="ARBA" id="ARBA00022670"/>
    </source>
</evidence>
<gene>
    <name evidence="13" type="ORF">PGLA1383_LOCUS41314</name>
</gene>
<dbReference type="SMART" id="SM00165">
    <property type="entry name" value="UBA"/>
    <property type="match status" value="1"/>
</dbReference>
<comment type="caution">
    <text evidence="13">The sequence shown here is derived from an EMBL/GenBank/DDBJ whole genome shotgun (WGS) entry which is preliminary data.</text>
</comment>
<dbReference type="InterPro" id="IPR013783">
    <property type="entry name" value="Ig-like_fold"/>
</dbReference>
<dbReference type="SUPFAM" id="SSF46934">
    <property type="entry name" value="UBA-like"/>
    <property type="match status" value="1"/>
</dbReference>
<proteinExistence type="inferred from homology"/>
<dbReference type="OrthoDB" id="527990at2759"/>
<accession>A0A813GBE7</accession>
<feature type="binding site" evidence="8">
    <location>
        <position position="325"/>
    </location>
    <ligand>
        <name>Zn(2+)</name>
        <dbReference type="ChEBI" id="CHEBI:29105"/>
        <note>catalytic</note>
    </ligand>
</feature>
<dbReference type="AlphaFoldDB" id="A0A813GBE7"/>
<dbReference type="Gene3D" id="2.60.40.10">
    <property type="entry name" value="Immunoglobulins"/>
    <property type="match status" value="1"/>
</dbReference>
<name>A0A813GBE7_POLGL</name>
<keyword evidence="2" id="KW-0645">Protease</keyword>
<keyword evidence="4" id="KW-0378">Hydrolase</keyword>
<dbReference type="InterPro" id="IPR009060">
    <property type="entry name" value="UBA-like_sf"/>
</dbReference>
<reference evidence="13" key="1">
    <citation type="submission" date="2021-02" db="EMBL/GenBank/DDBJ databases">
        <authorList>
            <person name="Dougan E. K."/>
            <person name="Rhodes N."/>
            <person name="Thang M."/>
            <person name="Chan C."/>
        </authorList>
    </citation>
    <scope>NUCLEOTIDE SEQUENCE</scope>
</reference>
<dbReference type="Proteomes" id="UP000654075">
    <property type="component" value="Unassembled WGS sequence"/>
</dbReference>
<dbReference type="Pfam" id="PF01457">
    <property type="entry name" value="Peptidase_M8"/>
    <property type="match status" value="1"/>
</dbReference>
<dbReference type="GO" id="GO:0007155">
    <property type="term" value="P:cell adhesion"/>
    <property type="evidence" value="ECO:0007669"/>
    <property type="project" value="InterPro"/>
</dbReference>
<keyword evidence="11" id="KW-0732">Signal</keyword>
<evidence type="ECO:0000259" key="12">
    <source>
        <dbReference type="PROSITE" id="PS50030"/>
    </source>
</evidence>
<dbReference type="Gene3D" id="3.10.170.20">
    <property type="match status" value="1"/>
</dbReference>
<dbReference type="GO" id="GO:0004222">
    <property type="term" value="F:metalloendopeptidase activity"/>
    <property type="evidence" value="ECO:0007669"/>
    <property type="project" value="InterPro"/>
</dbReference>
<dbReference type="FunFam" id="3.90.132.10:FF:000001">
    <property type="entry name" value="leishmanolysin-like peptidase isoform X2"/>
    <property type="match status" value="1"/>
</dbReference>
<dbReference type="EMBL" id="CAJNNV010028323">
    <property type="protein sequence ID" value="CAE8624122.1"/>
    <property type="molecule type" value="Genomic_DNA"/>
</dbReference>
<dbReference type="GO" id="GO:0016020">
    <property type="term" value="C:membrane"/>
    <property type="evidence" value="ECO:0007669"/>
    <property type="project" value="InterPro"/>
</dbReference>
<evidence type="ECO:0000313" key="13">
    <source>
        <dbReference type="EMBL" id="CAE8624122.1"/>
    </source>
</evidence>
<evidence type="ECO:0000256" key="9">
    <source>
        <dbReference type="SAM" id="MobiDB-lite"/>
    </source>
</evidence>